<protein>
    <submittedName>
        <fullName evidence="1">Uncharacterized protein</fullName>
    </submittedName>
</protein>
<accession>A0A0U1NNV6</accession>
<keyword evidence="2" id="KW-1185">Reference proteome</keyword>
<dbReference type="STRING" id="282199.GCA_001049735_02444"/>
<evidence type="ECO:0000313" key="1">
    <source>
        <dbReference type="EMBL" id="CRK76382.1"/>
    </source>
</evidence>
<proteinExistence type="predicted"/>
<evidence type="ECO:0000313" key="2">
    <source>
        <dbReference type="Proteomes" id="UP000048949"/>
    </source>
</evidence>
<sequence length="120" mass="13866">MWSQLPEDFNHRGSNRDLDTLDRVQKFYTQGFVEEIEVDRMIEGRTHFELVASNFLVLLTVCRWDRAEVTVRIPKRAESVVSYAVQGALGMASVTNFHAPHQHYVDTFIGRLVLLEVLQC</sequence>
<dbReference type="EMBL" id="CVQV01000016">
    <property type="protein sequence ID" value="CRK76382.1"/>
    <property type="molecule type" value="Genomic_DNA"/>
</dbReference>
<dbReference type="Proteomes" id="UP000048949">
    <property type="component" value="Unassembled WGS sequence"/>
</dbReference>
<organism evidence="1 2">
    <name type="scientific">Nereida ignava</name>
    <dbReference type="NCBI Taxonomy" id="282199"/>
    <lineage>
        <taxon>Bacteria</taxon>
        <taxon>Pseudomonadati</taxon>
        <taxon>Pseudomonadota</taxon>
        <taxon>Alphaproteobacteria</taxon>
        <taxon>Rhodobacterales</taxon>
        <taxon>Roseobacteraceae</taxon>
        <taxon>Nereida</taxon>
    </lineage>
</organism>
<dbReference type="AlphaFoldDB" id="A0A0U1NNV6"/>
<name>A0A0U1NNV6_9RHOB</name>
<gene>
    <name evidence="1" type="ORF">NIG5292_02445</name>
</gene>
<reference evidence="1 2" key="1">
    <citation type="submission" date="2015-04" db="EMBL/GenBank/DDBJ databases">
        <authorList>
            <person name="Syromyatnikov M.Y."/>
            <person name="Popov V.N."/>
        </authorList>
    </citation>
    <scope>NUCLEOTIDE SEQUENCE [LARGE SCALE GENOMIC DNA]</scope>
    <source>
        <strain evidence="1 2">CECT 5292</strain>
    </source>
</reference>